<reference evidence="1 2" key="1">
    <citation type="submission" date="2021-03" db="EMBL/GenBank/DDBJ databases">
        <title>Genomic Encyclopedia of Type Strains, Phase IV (KMG-IV): sequencing the most valuable type-strain genomes for metagenomic binning, comparative biology and taxonomic classification.</title>
        <authorList>
            <person name="Goeker M."/>
        </authorList>
    </citation>
    <scope>NUCLEOTIDE SEQUENCE [LARGE SCALE GENOMIC DNA]</scope>
    <source>
        <strain evidence="1 2">DSM 40526</strain>
    </source>
</reference>
<dbReference type="EMBL" id="JAGGLQ010000002">
    <property type="protein sequence ID" value="MBP2035907.1"/>
    <property type="molecule type" value="Genomic_DNA"/>
</dbReference>
<accession>A0ABS4L0V0</accession>
<evidence type="ECO:0000313" key="1">
    <source>
        <dbReference type="EMBL" id="MBP2035907.1"/>
    </source>
</evidence>
<evidence type="ECO:0000313" key="2">
    <source>
        <dbReference type="Proteomes" id="UP001519310"/>
    </source>
</evidence>
<dbReference type="RefSeq" id="WP_372453003.1">
    <property type="nucleotide sequence ID" value="NZ_BMVL01000004.1"/>
</dbReference>
<dbReference type="Pfam" id="PF21833">
    <property type="entry name" value="DUF6893"/>
    <property type="match status" value="1"/>
</dbReference>
<name>A0ABS4L0V0_STRAV</name>
<organism evidence="1 2">
    <name type="scientific">Streptomyces avidinii</name>
    <dbReference type="NCBI Taxonomy" id="1895"/>
    <lineage>
        <taxon>Bacteria</taxon>
        <taxon>Bacillati</taxon>
        <taxon>Actinomycetota</taxon>
        <taxon>Actinomycetes</taxon>
        <taxon>Kitasatosporales</taxon>
        <taxon>Streptomycetaceae</taxon>
        <taxon>Streptomyces</taxon>
    </lineage>
</organism>
<dbReference type="InterPro" id="IPR054188">
    <property type="entry name" value="DUF6893"/>
</dbReference>
<proteinExistence type="predicted"/>
<protein>
    <submittedName>
        <fullName evidence="1">Uncharacterized protein</fullName>
    </submittedName>
</protein>
<gene>
    <name evidence="1" type="ORF">J2Z77_001694</name>
</gene>
<comment type="caution">
    <text evidence="1">The sequence shown here is derived from an EMBL/GenBank/DDBJ whole genome shotgun (WGS) entry which is preliminary data.</text>
</comment>
<sequence>MKKAVIGGAVAAALAAVLLQMLPDLRRYLRMRRM</sequence>
<dbReference type="Proteomes" id="UP001519310">
    <property type="component" value="Unassembled WGS sequence"/>
</dbReference>
<keyword evidence="2" id="KW-1185">Reference proteome</keyword>